<evidence type="ECO:0000256" key="2">
    <source>
        <dbReference type="ARBA" id="ARBA00022475"/>
    </source>
</evidence>
<evidence type="ECO:0000256" key="4">
    <source>
        <dbReference type="ARBA" id="ARBA00022989"/>
    </source>
</evidence>
<dbReference type="EnsemblMetazoa" id="CJA02837b.1">
    <property type="protein sequence ID" value="CJA02837b.1"/>
    <property type="gene ID" value="WBGene00122041"/>
</dbReference>
<accession>A0A8R1HNN4</accession>
<keyword evidence="5" id="KW-0297">G-protein coupled receptor</keyword>
<evidence type="ECO:0000256" key="6">
    <source>
        <dbReference type="ARBA" id="ARBA00023136"/>
    </source>
</evidence>
<dbReference type="InterPro" id="IPR050569">
    <property type="entry name" value="TAAR"/>
</dbReference>
<feature type="domain" description="G-protein coupled receptors family 1 profile" evidence="11">
    <location>
        <begin position="31"/>
        <end position="328"/>
    </location>
</feature>
<keyword evidence="2" id="KW-1003">Cell membrane</keyword>
<reference evidence="12" key="2">
    <citation type="submission" date="2022-06" db="UniProtKB">
        <authorList>
            <consortium name="EnsemblMetazoa"/>
        </authorList>
    </citation>
    <scope>IDENTIFICATION</scope>
    <source>
        <strain evidence="12">DF5081</strain>
    </source>
</reference>
<dbReference type="PANTHER" id="PTHR24249">
    <property type="entry name" value="HISTAMINE RECEPTOR-RELATED G-PROTEIN COUPLED RECEPTOR"/>
    <property type="match status" value="1"/>
</dbReference>
<evidence type="ECO:0000256" key="1">
    <source>
        <dbReference type="ARBA" id="ARBA00004651"/>
    </source>
</evidence>
<dbReference type="CDD" id="cd00637">
    <property type="entry name" value="7tm_classA_rhodopsin-like"/>
    <property type="match status" value="1"/>
</dbReference>
<feature type="transmembrane region" description="Helical" evidence="10">
    <location>
        <begin position="52"/>
        <end position="75"/>
    </location>
</feature>
<feature type="region of interest" description="Disordered" evidence="9">
    <location>
        <begin position="371"/>
        <end position="397"/>
    </location>
</feature>
<keyword evidence="13" id="KW-1185">Reference proteome</keyword>
<name>A0A8R1HNN4_CAEJA</name>
<evidence type="ECO:0000256" key="5">
    <source>
        <dbReference type="ARBA" id="ARBA00023040"/>
    </source>
</evidence>
<evidence type="ECO:0000256" key="10">
    <source>
        <dbReference type="SAM" id="Phobius"/>
    </source>
</evidence>
<feature type="transmembrane region" description="Helical" evidence="10">
    <location>
        <begin position="278"/>
        <end position="298"/>
    </location>
</feature>
<dbReference type="GO" id="GO:0004930">
    <property type="term" value="F:G protein-coupled receptor activity"/>
    <property type="evidence" value="ECO:0007669"/>
    <property type="project" value="UniProtKB-KW"/>
</dbReference>
<dbReference type="InterPro" id="IPR000276">
    <property type="entry name" value="GPCR_Rhodpsn"/>
</dbReference>
<keyword evidence="7" id="KW-0675">Receptor</keyword>
<dbReference type="AlphaFoldDB" id="A0A8R1HNN4"/>
<comment type="subcellular location">
    <subcellularLocation>
        <location evidence="1">Cell membrane</location>
        <topology evidence="1">Multi-pass membrane protein</topology>
    </subcellularLocation>
</comment>
<dbReference type="Pfam" id="PF00001">
    <property type="entry name" value="7tm_1"/>
    <property type="match status" value="1"/>
</dbReference>
<feature type="compositionally biased region" description="Polar residues" evidence="9">
    <location>
        <begin position="371"/>
        <end position="380"/>
    </location>
</feature>
<reference evidence="13" key="1">
    <citation type="submission" date="2010-08" db="EMBL/GenBank/DDBJ databases">
        <authorList>
            <consortium name="Caenorhabditis japonica Sequencing Consortium"/>
            <person name="Wilson R.K."/>
        </authorList>
    </citation>
    <scope>NUCLEOTIDE SEQUENCE [LARGE SCALE GENOMIC DNA]</scope>
    <source>
        <strain evidence="13">DF5081</strain>
    </source>
</reference>
<dbReference type="PANTHER" id="PTHR24249:SF424">
    <property type="entry name" value="G-PROTEIN COUPLED RECEPTORS FAMILY 1 PROFILE DOMAIN-CONTAINING PROTEIN"/>
    <property type="match status" value="1"/>
</dbReference>
<evidence type="ECO:0000256" key="3">
    <source>
        <dbReference type="ARBA" id="ARBA00022692"/>
    </source>
</evidence>
<dbReference type="Proteomes" id="UP000005237">
    <property type="component" value="Unassembled WGS sequence"/>
</dbReference>
<evidence type="ECO:0000313" key="13">
    <source>
        <dbReference type="Proteomes" id="UP000005237"/>
    </source>
</evidence>
<evidence type="ECO:0000256" key="8">
    <source>
        <dbReference type="ARBA" id="ARBA00023224"/>
    </source>
</evidence>
<feature type="transmembrane region" description="Helical" evidence="10">
    <location>
        <begin position="304"/>
        <end position="331"/>
    </location>
</feature>
<feature type="transmembrane region" description="Helical" evidence="10">
    <location>
        <begin position="181"/>
        <end position="207"/>
    </location>
</feature>
<feature type="transmembrane region" description="Helical" evidence="10">
    <location>
        <begin position="134"/>
        <end position="161"/>
    </location>
</feature>
<keyword evidence="8" id="KW-0807">Transducer</keyword>
<dbReference type="InterPro" id="IPR017452">
    <property type="entry name" value="GPCR_Rhodpsn_7TM"/>
</dbReference>
<organism evidence="12 13">
    <name type="scientific">Caenorhabditis japonica</name>
    <dbReference type="NCBI Taxonomy" id="281687"/>
    <lineage>
        <taxon>Eukaryota</taxon>
        <taxon>Metazoa</taxon>
        <taxon>Ecdysozoa</taxon>
        <taxon>Nematoda</taxon>
        <taxon>Chromadorea</taxon>
        <taxon>Rhabditida</taxon>
        <taxon>Rhabditina</taxon>
        <taxon>Rhabditomorpha</taxon>
        <taxon>Rhabditoidea</taxon>
        <taxon>Rhabditidae</taxon>
        <taxon>Peloderinae</taxon>
        <taxon>Caenorhabditis</taxon>
    </lineage>
</organism>
<protein>
    <submittedName>
        <fullName evidence="12">G_PROTEIN_RECEP_F1_2 domain-containing protein</fullName>
    </submittedName>
</protein>
<feature type="transmembrane region" description="Helical" evidence="10">
    <location>
        <begin position="15"/>
        <end position="40"/>
    </location>
</feature>
<keyword evidence="3 10" id="KW-0812">Transmembrane</keyword>
<dbReference type="GO" id="GO:0005886">
    <property type="term" value="C:plasma membrane"/>
    <property type="evidence" value="ECO:0007669"/>
    <property type="project" value="UniProtKB-SubCell"/>
</dbReference>
<feature type="region of interest" description="Disordered" evidence="9">
    <location>
        <begin position="545"/>
        <end position="566"/>
    </location>
</feature>
<dbReference type="SUPFAM" id="SSF81321">
    <property type="entry name" value="Family A G protein-coupled receptor-like"/>
    <property type="match status" value="1"/>
</dbReference>
<keyword evidence="6 10" id="KW-0472">Membrane</keyword>
<evidence type="ECO:0000259" key="11">
    <source>
        <dbReference type="PROSITE" id="PS50262"/>
    </source>
</evidence>
<proteinExistence type="predicted"/>
<sequence>MTSSNSTSRVSFVDVIIFGGLESLGICAILGNLALIIVLLNNKYLHRASFILMLNLAIADVIHGFVTTCHFYPPILFKEMHIGELAIRLFNIADWTAWAITLTHMSAICLDRLIAIILYGRYNVLVTVHRIKTFSLLCWAFFLSTNVTLFFVQACCMIRPLESLNYYSFGYADTKDFNVYVLTYTPVEILTILILSFSNPITLVQLYRRHKRKIALRQQGASKSVSTSSSSLLKQQRSQWQRASTMLLEMSMKMGSKHIANDVREMAARRSNRQQQRILLQITVVALIFYAYMTAYYVSYYSRFQSIAVMIFNSYFYSITHMINPVIYFSLNKEMRAQLREAFVDFRKLLNCKKKDPYVFANSSTKINHSTKMTSTSAAQKTEERSLDSMENSTGNESAEIRAIVQNDEQSDQCSLPKSDIYMTPPVDIPVNKMGAKERSTFINKLVSALQYASNKSLASVKGQNGVAEEKMETEKEQLQPVLRKLDKSATTNDISSMIKQRYIRFSNTLQVISRDSYDNLLSENPKYISMGSLERSCLLNDMSGNSDSTSSTVQKTVTRSHSSTSNSIFHNSITNCNVDTDLFDGTDIGIDTDAEDEIAYL</sequence>
<feature type="transmembrane region" description="Helical" evidence="10">
    <location>
        <begin position="95"/>
        <end position="122"/>
    </location>
</feature>
<evidence type="ECO:0000256" key="7">
    <source>
        <dbReference type="ARBA" id="ARBA00023170"/>
    </source>
</evidence>
<evidence type="ECO:0000313" key="12">
    <source>
        <dbReference type="EnsemblMetazoa" id="CJA02837b.1"/>
    </source>
</evidence>
<dbReference type="PROSITE" id="PS50262">
    <property type="entry name" value="G_PROTEIN_RECEP_F1_2"/>
    <property type="match status" value="1"/>
</dbReference>
<evidence type="ECO:0000256" key="9">
    <source>
        <dbReference type="SAM" id="MobiDB-lite"/>
    </source>
</evidence>
<dbReference type="Gene3D" id="1.20.1070.10">
    <property type="entry name" value="Rhodopsin 7-helix transmembrane proteins"/>
    <property type="match status" value="1"/>
</dbReference>
<dbReference type="PRINTS" id="PR00237">
    <property type="entry name" value="GPCRRHODOPSN"/>
</dbReference>
<keyword evidence="4 10" id="KW-1133">Transmembrane helix</keyword>